<dbReference type="EMBL" id="JANEWF010000061">
    <property type="protein sequence ID" value="MDA8486735.1"/>
    <property type="molecule type" value="Genomic_DNA"/>
</dbReference>
<dbReference type="Proteomes" id="UP001211689">
    <property type="component" value="Unassembled WGS sequence"/>
</dbReference>
<feature type="non-terminal residue" evidence="2">
    <location>
        <position position="1"/>
    </location>
</feature>
<evidence type="ECO:0000256" key="1">
    <source>
        <dbReference type="SAM" id="MobiDB-lite"/>
    </source>
</evidence>
<gene>
    <name evidence="2" type="ORF">NNO07_27020</name>
</gene>
<sequence>VVSVTTADAPSGIGGGTNPPGIVVDPSAPQSVTIKLADGGALTGRPQVGQTLVAETTCLETCGTLTYQWKVESSAGSGNFENIPGATSERYTPLASQQRRELQVGVVVAQ</sequence>
<evidence type="ECO:0000313" key="2">
    <source>
        <dbReference type="EMBL" id="MDA8486735.1"/>
    </source>
</evidence>
<proteinExistence type="predicted"/>
<name>A0ABT4YCY1_METRE</name>
<dbReference type="RefSeq" id="WP_271472540.1">
    <property type="nucleotide sequence ID" value="NZ_JANEWF010000061.1"/>
</dbReference>
<accession>A0ABT4YCY1</accession>
<keyword evidence="3" id="KW-1185">Reference proteome</keyword>
<protein>
    <submittedName>
        <fullName evidence="2">Uncharacterized protein</fullName>
    </submittedName>
</protein>
<comment type="caution">
    <text evidence="2">The sequence shown here is derived from an EMBL/GenBank/DDBJ whole genome shotgun (WGS) entry which is preliminary data.</text>
</comment>
<reference evidence="2 3" key="1">
    <citation type="submission" date="2022-07" db="EMBL/GenBank/DDBJ databases">
        <title>Genome Analysis of Selected Gammaproteobacteria from Nigerian Food snails.</title>
        <authorList>
            <person name="Okafor A.C."/>
        </authorList>
    </citation>
    <scope>NUCLEOTIDE SEQUENCE [LARGE SCALE GENOMIC DNA]</scope>
    <source>
        <strain evidence="2 3">Awg 2</strain>
    </source>
</reference>
<feature type="region of interest" description="Disordered" evidence="1">
    <location>
        <begin position="1"/>
        <end position="26"/>
    </location>
</feature>
<dbReference type="Gene3D" id="2.60.40.2700">
    <property type="match status" value="1"/>
</dbReference>
<evidence type="ECO:0000313" key="3">
    <source>
        <dbReference type="Proteomes" id="UP001211689"/>
    </source>
</evidence>
<organism evidence="2 3">
    <name type="scientific">Metapseudomonas resinovorans</name>
    <name type="common">Pseudomonas resinovorans</name>
    <dbReference type="NCBI Taxonomy" id="53412"/>
    <lineage>
        <taxon>Bacteria</taxon>
        <taxon>Pseudomonadati</taxon>
        <taxon>Pseudomonadota</taxon>
        <taxon>Gammaproteobacteria</taxon>
        <taxon>Pseudomonadales</taxon>
        <taxon>Pseudomonadaceae</taxon>
        <taxon>Metapseudomonas</taxon>
    </lineage>
</organism>